<keyword evidence="4" id="KW-1185">Reference proteome</keyword>
<protein>
    <recommendedName>
        <fullName evidence="2">Hemerythrin-like domain-containing protein</fullName>
    </recommendedName>
</protein>
<dbReference type="InterPro" id="IPR012312">
    <property type="entry name" value="Hemerythrin-like"/>
</dbReference>
<evidence type="ECO:0000256" key="1">
    <source>
        <dbReference type="SAM" id="MobiDB-lite"/>
    </source>
</evidence>
<dbReference type="AlphaFoldDB" id="M2ZDZ7"/>
<accession>M2ZDZ7</accession>
<dbReference type="Gene3D" id="3.30.530.20">
    <property type="match status" value="1"/>
</dbReference>
<dbReference type="SUPFAM" id="SSF55961">
    <property type="entry name" value="Bet v1-like"/>
    <property type="match status" value="1"/>
</dbReference>
<proteinExistence type="predicted"/>
<dbReference type="PATRIC" id="fig|1278076.4.peg.1864"/>
<feature type="compositionally biased region" description="Low complexity" evidence="1">
    <location>
        <begin position="390"/>
        <end position="404"/>
    </location>
</feature>
<comment type="caution">
    <text evidence="3">The sequence shown here is derived from an EMBL/GenBank/DDBJ whole genome shotgun (WGS) entry which is preliminary data.</text>
</comment>
<feature type="domain" description="Hemerythrin-like" evidence="2">
    <location>
        <begin position="2"/>
        <end position="126"/>
    </location>
</feature>
<sequence>MHSALRRDLARAAQVLRTEAAPERTQRVALADHLVWMMQFLHLHHSGEDQGLWPLVRAVNPAAEALLDAMDADHARIGPEIERVTAAAADYRADPAAREDLVRALTALEQVLLPHLQREEDEMMPVVARTLTRDQWDEVEQRVFIASKTKRELGIEAHWVVDGVDRDDYAVAVGKVGPATRFLLLHAFARPYRRACAARWGADVDVGPRLHRPPRTDGSVELWIDAPARQLYDAVADVTRIGERSPECRSCEWLPAAAPAAPHRRVGGTVDRRPGPAAVRRGLRRHTHRRAQPRVPQLRVAAGAAAGDSGGPFPRTQPRPPHALVPGLRGDRRRSRRAVRIPNRLGSAQPAVPRLDHLVLRVPGGRPRDPGGAFVPDRRTAVPSAARALLPPAPAAPGHAATDATEPGDARAAGPRRQVFGVGPAADARRASARGRGPSGVRWIRLRHKGLIAVRGDAPCAGATRMIRDGQQSA</sequence>
<evidence type="ECO:0000313" key="4">
    <source>
        <dbReference type="Proteomes" id="UP000011731"/>
    </source>
</evidence>
<feature type="region of interest" description="Disordered" evidence="1">
    <location>
        <begin position="303"/>
        <end position="340"/>
    </location>
</feature>
<evidence type="ECO:0000259" key="2">
    <source>
        <dbReference type="Pfam" id="PF01814"/>
    </source>
</evidence>
<name>M2ZDZ7_9NOCA</name>
<dbReference type="Pfam" id="PF01814">
    <property type="entry name" value="Hemerythrin"/>
    <property type="match status" value="1"/>
</dbReference>
<dbReference type="CDD" id="cd12108">
    <property type="entry name" value="Hr-like"/>
    <property type="match status" value="1"/>
</dbReference>
<dbReference type="EMBL" id="AOEX01000031">
    <property type="protein sequence ID" value="EME65527.1"/>
    <property type="molecule type" value="Genomic_DNA"/>
</dbReference>
<dbReference type="CDD" id="cd07812">
    <property type="entry name" value="SRPBCC"/>
    <property type="match status" value="1"/>
</dbReference>
<dbReference type="Proteomes" id="UP000011731">
    <property type="component" value="Unassembled WGS sequence"/>
</dbReference>
<organism evidence="3 4">
    <name type="scientific">Rhodococcus ruber BKS 20-38</name>
    <dbReference type="NCBI Taxonomy" id="1278076"/>
    <lineage>
        <taxon>Bacteria</taxon>
        <taxon>Bacillati</taxon>
        <taxon>Actinomycetota</taxon>
        <taxon>Actinomycetes</taxon>
        <taxon>Mycobacteriales</taxon>
        <taxon>Nocardiaceae</taxon>
        <taxon>Rhodococcus</taxon>
    </lineage>
</organism>
<dbReference type="InterPro" id="IPR023393">
    <property type="entry name" value="START-like_dom_sf"/>
</dbReference>
<reference evidence="3 4" key="1">
    <citation type="journal article" date="2013" name="Genome Announc.">
        <title>Draft Genome Sequence of Rhodococcus ruber Strain BKS 20-38.</title>
        <authorList>
            <person name="Bala M."/>
            <person name="Kumar S."/>
            <person name="Raghava G.P."/>
            <person name="Mayilraj S."/>
        </authorList>
    </citation>
    <scope>NUCLEOTIDE SEQUENCE [LARGE SCALE GENOMIC DNA]</scope>
    <source>
        <strain evidence="3 4">BKS 20-38</strain>
    </source>
</reference>
<gene>
    <name evidence="3" type="ORF">G352_08957</name>
</gene>
<evidence type="ECO:0000313" key="3">
    <source>
        <dbReference type="EMBL" id="EME65527.1"/>
    </source>
</evidence>
<feature type="region of interest" description="Disordered" evidence="1">
    <location>
        <begin position="390"/>
        <end position="438"/>
    </location>
</feature>
<dbReference type="Gene3D" id="1.20.120.520">
    <property type="entry name" value="nmb1532 protein domain like"/>
    <property type="match status" value="1"/>
</dbReference>